<comment type="caution">
    <text evidence="1">The sequence shown here is derived from an EMBL/GenBank/DDBJ whole genome shotgun (WGS) entry which is preliminary data.</text>
</comment>
<proteinExistence type="predicted"/>
<dbReference type="AlphaFoldDB" id="A0A367JTE8"/>
<dbReference type="EMBL" id="PJQM01002725">
    <property type="protein sequence ID" value="RCH93234.1"/>
    <property type="molecule type" value="Genomic_DNA"/>
</dbReference>
<gene>
    <name evidence="1" type="ORF">CU098_005055</name>
</gene>
<protein>
    <submittedName>
        <fullName evidence="1">Uncharacterized protein</fullName>
    </submittedName>
</protein>
<reference evidence="1 2" key="1">
    <citation type="journal article" date="2018" name="G3 (Bethesda)">
        <title>Phylogenetic and Phylogenomic Definition of Rhizopus Species.</title>
        <authorList>
            <person name="Gryganskyi A.P."/>
            <person name="Golan J."/>
            <person name="Dolatabadi S."/>
            <person name="Mondo S."/>
            <person name="Robb S."/>
            <person name="Idnurm A."/>
            <person name="Muszewska A."/>
            <person name="Steczkiewicz K."/>
            <person name="Masonjones S."/>
            <person name="Liao H.L."/>
            <person name="Gajdeczka M.T."/>
            <person name="Anike F."/>
            <person name="Vuek A."/>
            <person name="Anishchenko I.M."/>
            <person name="Voigt K."/>
            <person name="de Hoog G.S."/>
            <person name="Smith M.E."/>
            <person name="Heitman J."/>
            <person name="Vilgalys R."/>
            <person name="Stajich J.E."/>
        </authorList>
    </citation>
    <scope>NUCLEOTIDE SEQUENCE [LARGE SCALE GENOMIC DNA]</scope>
    <source>
        <strain evidence="1 2">LSU 92-RS-03</strain>
    </source>
</reference>
<dbReference type="Proteomes" id="UP000253551">
    <property type="component" value="Unassembled WGS sequence"/>
</dbReference>
<keyword evidence="2" id="KW-1185">Reference proteome</keyword>
<name>A0A367JTE8_RHIST</name>
<organism evidence="1 2">
    <name type="scientific">Rhizopus stolonifer</name>
    <name type="common">Rhizopus nigricans</name>
    <dbReference type="NCBI Taxonomy" id="4846"/>
    <lineage>
        <taxon>Eukaryota</taxon>
        <taxon>Fungi</taxon>
        <taxon>Fungi incertae sedis</taxon>
        <taxon>Mucoromycota</taxon>
        <taxon>Mucoromycotina</taxon>
        <taxon>Mucoromycetes</taxon>
        <taxon>Mucorales</taxon>
        <taxon>Mucorineae</taxon>
        <taxon>Rhizopodaceae</taxon>
        <taxon>Rhizopus</taxon>
    </lineage>
</organism>
<dbReference type="STRING" id="4846.A0A367JTE8"/>
<evidence type="ECO:0000313" key="2">
    <source>
        <dbReference type="Proteomes" id="UP000253551"/>
    </source>
</evidence>
<dbReference type="OrthoDB" id="2279902at2759"/>
<accession>A0A367JTE8</accession>
<evidence type="ECO:0000313" key="1">
    <source>
        <dbReference type="EMBL" id="RCH93234.1"/>
    </source>
</evidence>
<sequence length="288" mass="32349">MIFTCTTSTPSTSYHTTTISTANDTTVDTSAAETVVATATITEDAEKLAPLIPWVFKSVNLTELFTKFQKAVQRISTDRLCFIKSSIHKLLALSNIFLLCPSLYIPLCINIFTEDVLSDLNKELLTECMDFSQDMSNDTCMKLSRIIEDVESNRLSKDGAEIDLLNDLWCGALKLDNPLRRSNVTSDESGEIRFDATISEICQRDSGPSRRYGEAKLTRSTPDKHALCLDLLRLATLVKDTIDMNKLQAALTFQINALNHAKKLNIRTLLMVTEAFWRLRQPVNDEEL</sequence>